<sequence length="61" mass="6892">MKKLYLFLTTLLLGGAIMSYKLFDTNFSSEGIQEWALDALLIAAILGFIAMKWLKHKGKLD</sequence>
<dbReference type="EMBL" id="GG658170">
    <property type="protein sequence ID" value="EEO30439.1"/>
    <property type="molecule type" value="Genomic_DNA"/>
</dbReference>
<reference evidence="2 3" key="1">
    <citation type="submission" date="2009-02" db="EMBL/GenBank/DDBJ databases">
        <title>The Genome Sequence of Oxalobacter formigenes OXCC13.</title>
        <authorList>
            <consortium name="The Broad Institute Genome Sequencing Platform"/>
            <person name="Ward D."/>
            <person name="Young S.K."/>
            <person name="Kodira C.D."/>
            <person name="Zeng Q."/>
            <person name="Koehrsen M."/>
            <person name="Alvarado L."/>
            <person name="Berlin A."/>
            <person name="Borenstein D."/>
            <person name="Chen Z."/>
            <person name="Engels R."/>
            <person name="Freedman E."/>
            <person name="Gellesch M."/>
            <person name="Goldberg J."/>
            <person name="Griggs A."/>
            <person name="Gujja S."/>
            <person name="Heiman D."/>
            <person name="Hepburn T."/>
            <person name="Howarth C."/>
            <person name="Jen D."/>
            <person name="Larson L."/>
            <person name="Lewis B."/>
            <person name="Mehta T."/>
            <person name="Park D."/>
            <person name="Pearson M."/>
            <person name="Roberts A."/>
            <person name="Saif S."/>
            <person name="Shea T."/>
            <person name="Shenoy N."/>
            <person name="Sisk P."/>
            <person name="Stolte C."/>
            <person name="Sykes S."/>
            <person name="Walk T."/>
            <person name="White J."/>
            <person name="Yandava C."/>
            <person name="Allison M.J."/>
            <person name="Lander E."/>
            <person name="Nusbaum C."/>
            <person name="Galagan J."/>
            <person name="Birren B."/>
        </authorList>
    </citation>
    <scope>NUCLEOTIDE SEQUENCE [LARGE SCALE GENOMIC DNA]</scope>
    <source>
        <strain evidence="2 3">OXCC13</strain>
    </source>
</reference>
<keyword evidence="1" id="KW-0812">Transmembrane</keyword>
<accession>C3XB63</accession>
<evidence type="ECO:0000256" key="1">
    <source>
        <dbReference type="SAM" id="Phobius"/>
    </source>
</evidence>
<gene>
    <name evidence="2" type="ORF">OFBG_01467</name>
</gene>
<proteinExistence type="predicted"/>
<dbReference type="HOGENOM" id="CLU_2918248_0_0_4"/>
<dbReference type="RefSeq" id="WP_005881589.1">
    <property type="nucleotide sequence ID" value="NZ_CP019430.1"/>
</dbReference>
<dbReference type="AlphaFoldDB" id="C3XB63"/>
<dbReference type="STRING" id="847.BRW83_0635"/>
<dbReference type="Proteomes" id="UP000005089">
    <property type="component" value="Unassembled WGS sequence"/>
</dbReference>
<name>C3XB63_OXAFO</name>
<organism evidence="2 3">
    <name type="scientific">Oxalobacter formigenes OXCC13</name>
    <dbReference type="NCBI Taxonomy" id="556269"/>
    <lineage>
        <taxon>Bacteria</taxon>
        <taxon>Pseudomonadati</taxon>
        <taxon>Pseudomonadota</taxon>
        <taxon>Betaproteobacteria</taxon>
        <taxon>Burkholderiales</taxon>
        <taxon>Oxalobacteraceae</taxon>
        <taxon>Oxalobacter</taxon>
    </lineage>
</organism>
<evidence type="ECO:0000313" key="3">
    <source>
        <dbReference type="Proteomes" id="UP000005089"/>
    </source>
</evidence>
<keyword evidence="1" id="KW-1133">Transmembrane helix</keyword>
<evidence type="ECO:0000313" key="2">
    <source>
        <dbReference type="EMBL" id="EEO30439.1"/>
    </source>
</evidence>
<dbReference type="GeneID" id="77134542"/>
<keyword evidence="1" id="KW-0472">Membrane</keyword>
<keyword evidence="3" id="KW-1185">Reference proteome</keyword>
<protein>
    <submittedName>
        <fullName evidence="2">Uncharacterized protein</fullName>
    </submittedName>
</protein>
<feature type="transmembrane region" description="Helical" evidence="1">
    <location>
        <begin position="35"/>
        <end position="54"/>
    </location>
</feature>